<evidence type="ECO:0000256" key="2">
    <source>
        <dbReference type="SAM" id="Phobius"/>
    </source>
</evidence>
<dbReference type="RefSeq" id="WP_091966477.1">
    <property type="nucleotide sequence ID" value="NZ_FOGZ01000001.1"/>
</dbReference>
<evidence type="ECO:0000256" key="1">
    <source>
        <dbReference type="SAM" id="MobiDB-lite"/>
    </source>
</evidence>
<protein>
    <recommendedName>
        <fullName evidence="5">DUF4191 domain-containing protein</fullName>
    </recommendedName>
</protein>
<gene>
    <name evidence="3" type="ORF">SAMN05443377_10147</name>
</gene>
<dbReference type="InterPro" id="IPR025445">
    <property type="entry name" value="DUF4191"/>
</dbReference>
<keyword evidence="2" id="KW-0472">Membrane</keyword>
<keyword evidence="4" id="KW-1185">Reference proteome</keyword>
<name>A0A1H9PHW4_9ACTN</name>
<dbReference type="OrthoDB" id="8479889at2"/>
<evidence type="ECO:0000313" key="3">
    <source>
        <dbReference type="EMBL" id="SER47680.1"/>
    </source>
</evidence>
<feature type="transmembrane region" description="Helical" evidence="2">
    <location>
        <begin position="78"/>
        <end position="97"/>
    </location>
</feature>
<dbReference type="STRING" id="64702.SAMN05443377_10147"/>
<feature type="region of interest" description="Disordered" evidence="1">
    <location>
        <begin position="1"/>
        <end position="33"/>
    </location>
</feature>
<dbReference type="EMBL" id="FOGZ01000001">
    <property type="protein sequence ID" value="SER47680.1"/>
    <property type="molecule type" value="Genomic_DNA"/>
</dbReference>
<evidence type="ECO:0008006" key="5">
    <source>
        <dbReference type="Google" id="ProtNLM"/>
    </source>
</evidence>
<keyword evidence="2" id="KW-1133">Transmembrane helix</keyword>
<organism evidence="3 4">
    <name type="scientific">Propionibacterium cyclohexanicum</name>
    <dbReference type="NCBI Taxonomy" id="64702"/>
    <lineage>
        <taxon>Bacteria</taxon>
        <taxon>Bacillati</taxon>
        <taxon>Actinomycetota</taxon>
        <taxon>Actinomycetes</taxon>
        <taxon>Propionibacteriales</taxon>
        <taxon>Propionibacteriaceae</taxon>
        <taxon>Propionibacterium</taxon>
    </lineage>
</organism>
<feature type="transmembrane region" description="Helical" evidence="2">
    <location>
        <begin position="53"/>
        <end position="72"/>
    </location>
</feature>
<accession>A0A1H9PHW4</accession>
<reference evidence="3 4" key="1">
    <citation type="submission" date="2016-10" db="EMBL/GenBank/DDBJ databases">
        <authorList>
            <person name="de Groot N.N."/>
        </authorList>
    </citation>
    <scope>NUCLEOTIDE SEQUENCE [LARGE SCALE GENOMIC DNA]</scope>
    <source>
        <strain evidence="3 4">DSM 16859</strain>
    </source>
</reference>
<sequence>MASERAKELAKKQKAEAKALKAAKKNSSDPTDWGTAKQIRETYKLTAKYQPKIPWMLAGAVLICLIVGVGIGLAAGTWYLWALLGLLGGVTAALWVLQREAKKASFARVKGQPGGAEMALTMLDKKKWHYTAAVAVDRQTNCVHRAIGPGGMILIGDGKGSQSLLRTEVRRHQQVLYGVEVQTVLVGEGEGKVPVEKLTAYLKKLPKTLTSEQIEEIEYRLKALDKLRSRVPIPKGPMPTGGHAKISRRAMRG</sequence>
<evidence type="ECO:0000313" key="4">
    <source>
        <dbReference type="Proteomes" id="UP000198815"/>
    </source>
</evidence>
<proteinExistence type="predicted"/>
<dbReference type="Pfam" id="PF13829">
    <property type="entry name" value="DUF4191"/>
    <property type="match status" value="1"/>
</dbReference>
<feature type="compositionally biased region" description="Basic and acidic residues" evidence="1">
    <location>
        <begin position="1"/>
        <end position="19"/>
    </location>
</feature>
<dbReference type="AlphaFoldDB" id="A0A1H9PHW4"/>
<keyword evidence="2" id="KW-0812">Transmembrane</keyword>
<feature type="region of interest" description="Disordered" evidence="1">
    <location>
        <begin position="230"/>
        <end position="253"/>
    </location>
</feature>
<dbReference type="Proteomes" id="UP000198815">
    <property type="component" value="Unassembled WGS sequence"/>
</dbReference>